<proteinExistence type="predicted"/>
<evidence type="ECO:0000256" key="1">
    <source>
        <dbReference type="ARBA" id="ARBA00022801"/>
    </source>
</evidence>
<dbReference type="Pfam" id="PF07859">
    <property type="entry name" value="Abhydrolase_3"/>
    <property type="match status" value="1"/>
</dbReference>
<evidence type="ECO:0000259" key="2">
    <source>
        <dbReference type="Pfam" id="PF07859"/>
    </source>
</evidence>
<dbReference type="EMBL" id="UINC01007188">
    <property type="protein sequence ID" value="SVA31908.1"/>
    <property type="molecule type" value="Genomic_DNA"/>
</dbReference>
<feature type="non-terminal residue" evidence="3">
    <location>
        <position position="150"/>
    </location>
</feature>
<dbReference type="GO" id="GO:0016787">
    <property type="term" value="F:hydrolase activity"/>
    <property type="evidence" value="ECO:0007669"/>
    <property type="project" value="UniProtKB-KW"/>
</dbReference>
<dbReference type="PANTHER" id="PTHR48081">
    <property type="entry name" value="AB HYDROLASE SUPERFAMILY PROTEIN C4A8.06C"/>
    <property type="match status" value="1"/>
</dbReference>
<reference evidence="3" key="1">
    <citation type="submission" date="2018-05" db="EMBL/GenBank/DDBJ databases">
        <authorList>
            <person name="Lanie J.A."/>
            <person name="Ng W.-L."/>
            <person name="Kazmierczak K.M."/>
            <person name="Andrzejewski T.M."/>
            <person name="Davidsen T.M."/>
            <person name="Wayne K.J."/>
            <person name="Tettelin H."/>
            <person name="Glass J.I."/>
            <person name="Rusch D."/>
            <person name="Podicherti R."/>
            <person name="Tsui H.-C.T."/>
            <person name="Winkler M.E."/>
        </authorList>
    </citation>
    <scope>NUCLEOTIDE SEQUENCE</scope>
</reference>
<sequence>MPLHPQAADALEKAAAMGFPSATDVTPEEARANARISRSAIGAEVEPVGSVEDSSFPGPAGEVPIRIYRPDEDEGHPMVMLFHGGGWVIGDLDAEDTTARGTCSRVNAVVVSVDYRLAPEIRFPGAVEDCYAATKWAVDNSDSLGIDGSR</sequence>
<protein>
    <recommendedName>
        <fullName evidence="2">Alpha/beta hydrolase fold-3 domain-containing protein</fullName>
    </recommendedName>
</protein>
<dbReference type="SUPFAM" id="SSF53474">
    <property type="entry name" value="alpha/beta-Hydrolases"/>
    <property type="match status" value="1"/>
</dbReference>
<gene>
    <name evidence="3" type="ORF">METZ01_LOCUS84762</name>
</gene>
<dbReference type="InterPro" id="IPR013094">
    <property type="entry name" value="AB_hydrolase_3"/>
</dbReference>
<dbReference type="PANTHER" id="PTHR48081:SF8">
    <property type="entry name" value="ALPHA_BETA HYDROLASE FOLD-3 DOMAIN-CONTAINING PROTEIN-RELATED"/>
    <property type="match status" value="1"/>
</dbReference>
<organism evidence="3">
    <name type="scientific">marine metagenome</name>
    <dbReference type="NCBI Taxonomy" id="408172"/>
    <lineage>
        <taxon>unclassified sequences</taxon>
        <taxon>metagenomes</taxon>
        <taxon>ecological metagenomes</taxon>
    </lineage>
</organism>
<evidence type="ECO:0000313" key="3">
    <source>
        <dbReference type="EMBL" id="SVA31908.1"/>
    </source>
</evidence>
<dbReference type="Gene3D" id="3.40.50.1820">
    <property type="entry name" value="alpha/beta hydrolase"/>
    <property type="match status" value="1"/>
</dbReference>
<accession>A0A381UWB4</accession>
<dbReference type="AlphaFoldDB" id="A0A381UWB4"/>
<dbReference type="InterPro" id="IPR050300">
    <property type="entry name" value="GDXG_lipolytic_enzyme"/>
</dbReference>
<dbReference type="InterPro" id="IPR029058">
    <property type="entry name" value="AB_hydrolase_fold"/>
</dbReference>
<feature type="domain" description="Alpha/beta hydrolase fold-3" evidence="2">
    <location>
        <begin position="79"/>
        <end position="150"/>
    </location>
</feature>
<name>A0A381UWB4_9ZZZZ</name>
<keyword evidence="1" id="KW-0378">Hydrolase</keyword>